<feature type="signal peptide" evidence="3">
    <location>
        <begin position="1"/>
        <end position="18"/>
    </location>
</feature>
<evidence type="ECO:0000313" key="6">
    <source>
        <dbReference type="Proteomes" id="UP000225706"/>
    </source>
</evidence>
<feature type="region of interest" description="Disordered" evidence="2">
    <location>
        <begin position="21"/>
        <end position="65"/>
    </location>
</feature>
<keyword evidence="1" id="KW-0677">Repeat</keyword>
<dbReference type="Gene3D" id="1.10.10.10">
    <property type="entry name" value="Winged helix-like DNA-binding domain superfamily/Winged helix DNA-binding domain"/>
    <property type="match status" value="1"/>
</dbReference>
<dbReference type="Proteomes" id="UP000225706">
    <property type="component" value="Unassembled WGS sequence"/>
</dbReference>
<keyword evidence="6" id="KW-1185">Reference proteome</keyword>
<dbReference type="SUPFAM" id="SSF47986">
    <property type="entry name" value="DEATH domain"/>
    <property type="match status" value="1"/>
</dbReference>
<organism evidence="5 6">
    <name type="scientific">Stylophora pistillata</name>
    <name type="common">Smooth cauliflower coral</name>
    <dbReference type="NCBI Taxonomy" id="50429"/>
    <lineage>
        <taxon>Eukaryota</taxon>
        <taxon>Metazoa</taxon>
        <taxon>Cnidaria</taxon>
        <taxon>Anthozoa</taxon>
        <taxon>Hexacorallia</taxon>
        <taxon>Scleractinia</taxon>
        <taxon>Astrocoeniina</taxon>
        <taxon>Pocilloporidae</taxon>
        <taxon>Stylophora</taxon>
    </lineage>
</organism>
<name>A0A2B4S6T0_STYPI</name>
<dbReference type="InterPro" id="IPR011029">
    <property type="entry name" value="DEATH-like_dom_sf"/>
</dbReference>
<feature type="chain" id="PRO_5013174245" evidence="3">
    <location>
        <begin position="19"/>
        <end position="1048"/>
    </location>
</feature>
<reference evidence="6" key="1">
    <citation type="journal article" date="2017" name="bioRxiv">
        <title>Comparative analysis of the genomes of Stylophora pistillata and Acropora digitifera provides evidence for extensive differences between species of corals.</title>
        <authorList>
            <person name="Voolstra C.R."/>
            <person name="Li Y."/>
            <person name="Liew Y.J."/>
            <person name="Baumgarten S."/>
            <person name="Zoccola D."/>
            <person name="Flot J.-F."/>
            <person name="Tambutte S."/>
            <person name="Allemand D."/>
            <person name="Aranda M."/>
        </authorList>
    </citation>
    <scope>NUCLEOTIDE SEQUENCE [LARGE SCALE GENOMIC DNA]</scope>
</reference>
<dbReference type="GO" id="GO:0016301">
    <property type="term" value="F:kinase activity"/>
    <property type="evidence" value="ECO:0007669"/>
    <property type="project" value="UniProtKB-KW"/>
</dbReference>
<protein>
    <submittedName>
        <fullName evidence="5">Putative serine/threonine-protein kinase pats1</fullName>
    </submittedName>
</protein>
<gene>
    <name evidence="5" type="primary">pats1</name>
    <name evidence="5" type="ORF">AWC38_SpisGene11179</name>
</gene>
<keyword evidence="5" id="KW-0808">Transferase</keyword>
<dbReference type="Gene3D" id="3.40.50.300">
    <property type="entry name" value="P-loop containing nucleotide triphosphate hydrolases"/>
    <property type="match status" value="1"/>
</dbReference>
<feature type="compositionally biased region" description="Pro residues" evidence="2">
    <location>
        <begin position="26"/>
        <end position="40"/>
    </location>
</feature>
<dbReference type="InterPro" id="IPR027417">
    <property type="entry name" value="P-loop_NTPase"/>
</dbReference>
<proteinExistence type="predicted"/>
<accession>A0A2B4S6T0</accession>
<dbReference type="PANTHER" id="PTHR47508">
    <property type="entry name" value="SAM DOMAIN-CONTAINING PROTEIN-RELATED"/>
    <property type="match status" value="1"/>
</dbReference>
<dbReference type="CDD" id="cd01670">
    <property type="entry name" value="Death"/>
    <property type="match status" value="1"/>
</dbReference>
<evidence type="ECO:0000313" key="5">
    <source>
        <dbReference type="EMBL" id="PFX24232.1"/>
    </source>
</evidence>
<evidence type="ECO:0000256" key="3">
    <source>
        <dbReference type="SAM" id="SignalP"/>
    </source>
</evidence>
<feature type="domain" description="COR" evidence="4">
    <location>
        <begin position="477"/>
        <end position="638"/>
    </location>
</feature>
<comment type="caution">
    <text evidence="5">The sequence shown here is derived from an EMBL/GenBank/DDBJ whole genome shotgun (WGS) entry which is preliminary data.</text>
</comment>
<evidence type="ECO:0000256" key="2">
    <source>
        <dbReference type="SAM" id="MobiDB-lite"/>
    </source>
</evidence>
<feature type="compositionally biased region" description="Low complexity" evidence="2">
    <location>
        <begin position="254"/>
        <end position="265"/>
    </location>
</feature>
<dbReference type="InterPro" id="IPR036388">
    <property type="entry name" value="WH-like_DNA-bd_sf"/>
</dbReference>
<evidence type="ECO:0000256" key="1">
    <source>
        <dbReference type="ARBA" id="ARBA00022737"/>
    </source>
</evidence>
<dbReference type="PANTHER" id="PTHR47508:SF1">
    <property type="entry name" value="NON-SPECIFIC SERINE_THREONINE PROTEIN KINASE"/>
    <property type="match status" value="1"/>
</dbReference>
<dbReference type="SUPFAM" id="SSF52540">
    <property type="entry name" value="P-loop containing nucleoside triphosphate hydrolases"/>
    <property type="match status" value="1"/>
</dbReference>
<feature type="region of interest" description="Disordered" evidence="2">
    <location>
        <begin position="236"/>
        <end position="273"/>
    </location>
</feature>
<dbReference type="EMBL" id="LSMT01000182">
    <property type="protein sequence ID" value="PFX24232.1"/>
    <property type="molecule type" value="Genomic_DNA"/>
</dbReference>
<dbReference type="InterPro" id="IPR032171">
    <property type="entry name" value="COR-A"/>
</dbReference>
<dbReference type="AlphaFoldDB" id="A0A2B4S6T0"/>
<evidence type="ECO:0000259" key="4">
    <source>
        <dbReference type="Pfam" id="PF16095"/>
    </source>
</evidence>
<keyword evidence="3" id="KW-0732">Signal</keyword>
<dbReference type="Pfam" id="PF16095">
    <property type="entry name" value="COR-A"/>
    <property type="match status" value="1"/>
</dbReference>
<sequence length="1048" mass="117370">MQHHSFFRNLLPLSILGAQRLSTPESPVPPFPTPESPIPPSTRENFDGPLDGQKDDHPLPPSAASTIQFTREESDSKLNNFSQGQVSASKRSPIADGKYDALSLAPLEIIFRGPSAVSAYHKAISEGKTIVKRVPIMFIGQGQSGKTSLKGSLKGERFNAEETTTKGIETDPSYCKVSPDVWKIGDGGEEATTSDPGPISYVQRTAECILKSLKEDINVDNPTYSKDSQEFWKNGGVEETDSDHADVTHNSSRETGVTGDEVGTGPDQSELNGLPDEIATALVETWRQQEEADSVQDEDLYSVLWDFGGQSVYYATHPIFLTTRAIYLLVYNLSRDPNGKVSPQVKRGFYEDIEDVFCERSNMDYLDLWMSSVSSLVLADEDFHELPASDLLPERLPPVFLVCTHADKPYKGSNPHRLACKIFGSLKTRVYGDHLVDFFFVDNTKSGSVEKCPEVDRLRREVKTVAKELPQPKEGVPIKWLKFEKEMKVKNQAGHKWISLDEAKNIAAEKCGISINEQFVAMLNFLHDHRIIIHFDDTQQLNRMVILDPQWLIDVFKEVITIRPYQRKERKHEQLWLKLEKEGILKEDLFQHVWGPLFDNGETCDSLIAMMEKFCLLCPLSSSVASDSPTEYLVPSMLKFPPQEDLSELIASAGIPPLYLKFTSSQVPFGLFPRLVLMVFQWCTKEFSSQTQPQLLQNFARFYTHPVEGCSLILQCHSSFIEVVVHKEGCATELSSDVASGMNLCSKSTYDAFQLEFARAVCRQLGLILECIRKEFPWLRNMAYDLSVCCPVCCASRSVDHCRGHNVRGCKEEQCLHLLSESQLCASHGSIVCTRSVVAANCKVPVDFIGLWFRPLKEQQATDSCDERRSLPCSGDAHNDQAVVLCGGVLEALTTQTCDASAVVAQFQKSLSLENLSLEQPDLDTKKKIRYLCLKAKTANKLDVVKKLREITPAGTTGPLLPEQRDVATIPLRLRQELTINLSGGEEWKFFAERLGLTPAEIRFLDKRVLNPCDAALEHARKQGLIENVGDLYDRLVNCEFPRLADLL</sequence>
<dbReference type="OrthoDB" id="5972881at2759"/>
<keyword evidence="5" id="KW-0418">Kinase</keyword>